<evidence type="ECO:0000256" key="2">
    <source>
        <dbReference type="ARBA" id="ARBA00023015"/>
    </source>
</evidence>
<feature type="domain" description="RNA polymerase sigma factor 70 region 4 type 2" evidence="7">
    <location>
        <begin position="113"/>
        <end position="162"/>
    </location>
</feature>
<comment type="similarity">
    <text evidence="1">Belongs to the sigma-70 factor family. ECF subfamily.</text>
</comment>
<dbReference type="InterPro" id="IPR007627">
    <property type="entry name" value="RNA_pol_sigma70_r2"/>
</dbReference>
<dbReference type="InterPro" id="IPR013325">
    <property type="entry name" value="RNA_pol_sigma_r2"/>
</dbReference>
<keyword evidence="2" id="KW-0805">Transcription regulation</keyword>
<protein>
    <submittedName>
        <fullName evidence="8">RNA polymerase sigma-70 factor (ECF subfamily)</fullName>
    </submittedName>
</protein>
<evidence type="ECO:0000256" key="5">
    <source>
        <dbReference type="ARBA" id="ARBA00023163"/>
    </source>
</evidence>
<keyword evidence="9" id="KW-1185">Reference proteome</keyword>
<keyword evidence="4" id="KW-0238">DNA-binding</keyword>
<dbReference type="InterPro" id="IPR039425">
    <property type="entry name" value="RNA_pol_sigma-70-like"/>
</dbReference>
<dbReference type="Pfam" id="PF08281">
    <property type="entry name" value="Sigma70_r4_2"/>
    <property type="match status" value="1"/>
</dbReference>
<dbReference type="Gene3D" id="1.10.1740.10">
    <property type="match status" value="1"/>
</dbReference>
<comment type="caution">
    <text evidence="8">The sequence shown here is derived from an EMBL/GenBank/DDBJ whole genome shotgun (WGS) entry which is preliminary data.</text>
</comment>
<evidence type="ECO:0000256" key="4">
    <source>
        <dbReference type="ARBA" id="ARBA00023125"/>
    </source>
</evidence>
<evidence type="ECO:0000313" key="8">
    <source>
        <dbReference type="EMBL" id="MDH6220319.1"/>
    </source>
</evidence>
<keyword evidence="3" id="KW-0731">Sigma factor</keyword>
<sequence>MARESDGVRERQVAVTDFEEFYQSAYARLVGQLFSVTGSLEQAEDVVQEAFVRALDRWPTIQAYDVPELWVRRVAINLAVSEIRRLRRRAAALLRLGAQRPQPHLTPETAGVAEMLHRVPVNQRLVLLLHDVLDLPIEQVAEQLGLPVSTVRGRLSRARANLARQLAADPEGALSRHGRT</sequence>
<dbReference type="EMBL" id="JARXVH010000016">
    <property type="protein sequence ID" value="MDH6220319.1"/>
    <property type="molecule type" value="Genomic_DNA"/>
</dbReference>
<dbReference type="SUPFAM" id="SSF88946">
    <property type="entry name" value="Sigma2 domain of RNA polymerase sigma factors"/>
    <property type="match status" value="1"/>
</dbReference>
<dbReference type="InterPro" id="IPR036388">
    <property type="entry name" value="WH-like_DNA-bd_sf"/>
</dbReference>
<evidence type="ECO:0000313" key="9">
    <source>
        <dbReference type="Proteomes" id="UP001160499"/>
    </source>
</evidence>
<name>A0ABT6LXZ9_9ACTN</name>
<evidence type="ECO:0000256" key="3">
    <source>
        <dbReference type="ARBA" id="ARBA00023082"/>
    </source>
</evidence>
<evidence type="ECO:0000256" key="1">
    <source>
        <dbReference type="ARBA" id="ARBA00010641"/>
    </source>
</evidence>
<evidence type="ECO:0000259" key="7">
    <source>
        <dbReference type="Pfam" id="PF08281"/>
    </source>
</evidence>
<dbReference type="Proteomes" id="UP001160499">
    <property type="component" value="Unassembled WGS sequence"/>
</dbReference>
<dbReference type="SUPFAM" id="SSF88659">
    <property type="entry name" value="Sigma3 and sigma4 domains of RNA polymerase sigma factors"/>
    <property type="match status" value="1"/>
</dbReference>
<dbReference type="NCBIfam" id="TIGR02937">
    <property type="entry name" value="sigma70-ECF"/>
    <property type="match status" value="1"/>
</dbReference>
<reference evidence="8 9" key="1">
    <citation type="submission" date="2023-04" db="EMBL/GenBank/DDBJ databases">
        <title>Forest soil microbial communities from Buena Vista Peninsula, Colon Province, Panama.</title>
        <authorList>
            <person name="Bouskill N."/>
        </authorList>
    </citation>
    <scope>NUCLEOTIDE SEQUENCE [LARGE SCALE GENOMIC DNA]</scope>
    <source>
        <strain evidence="8 9">GGS1</strain>
    </source>
</reference>
<feature type="domain" description="RNA polymerase sigma-70 region 2" evidence="6">
    <location>
        <begin position="22"/>
        <end position="89"/>
    </location>
</feature>
<dbReference type="InterPro" id="IPR014284">
    <property type="entry name" value="RNA_pol_sigma-70_dom"/>
</dbReference>
<gene>
    <name evidence="8" type="ORF">M2283_007659</name>
</gene>
<dbReference type="InterPro" id="IPR013324">
    <property type="entry name" value="RNA_pol_sigma_r3/r4-like"/>
</dbReference>
<dbReference type="PANTHER" id="PTHR43133">
    <property type="entry name" value="RNA POLYMERASE ECF-TYPE SIGMA FACTO"/>
    <property type="match status" value="1"/>
</dbReference>
<keyword evidence="5" id="KW-0804">Transcription</keyword>
<dbReference type="Gene3D" id="1.10.10.10">
    <property type="entry name" value="Winged helix-like DNA-binding domain superfamily/Winged helix DNA-binding domain"/>
    <property type="match status" value="1"/>
</dbReference>
<proteinExistence type="inferred from homology"/>
<dbReference type="RefSeq" id="WP_280881090.1">
    <property type="nucleotide sequence ID" value="NZ_JARXVH010000016.1"/>
</dbReference>
<dbReference type="PANTHER" id="PTHR43133:SF50">
    <property type="entry name" value="ECF RNA POLYMERASE SIGMA FACTOR SIGM"/>
    <property type="match status" value="1"/>
</dbReference>
<evidence type="ECO:0000259" key="6">
    <source>
        <dbReference type="Pfam" id="PF04542"/>
    </source>
</evidence>
<dbReference type="Pfam" id="PF04542">
    <property type="entry name" value="Sigma70_r2"/>
    <property type="match status" value="1"/>
</dbReference>
<organism evidence="8 9">
    <name type="scientific">Streptomyces pseudovenezuelae</name>
    <dbReference type="NCBI Taxonomy" id="67350"/>
    <lineage>
        <taxon>Bacteria</taxon>
        <taxon>Bacillati</taxon>
        <taxon>Actinomycetota</taxon>
        <taxon>Actinomycetes</taxon>
        <taxon>Kitasatosporales</taxon>
        <taxon>Streptomycetaceae</taxon>
        <taxon>Streptomyces</taxon>
        <taxon>Streptomyces aurantiacus group</taxon>
    </lineage>
</organism>
<accession>A0ABT6LXZ9</accession>
<dbReference type="InterPro" id="IPR013249">
    <property type="entry name" value="RNA_pol_sigma70_r4_t2"/>
</dbReference>